<reference evidence="1 2" key="1">
    <citation type="journal article" date="2018" name="Front. Plant Sci.">
        <title>Red Clover (Trifolium pratense) and Zigzag Clover (T. medium) - A Picture of Genomic Similarities and Differences.</title>
        <authorList>
            <person name="Dluhosova J."/>
            <person name="Istvanek J."/>
            <person name="Nedelnik J."/>
            <person name="Repkova J."/>
        </authorList>
    </citation>
    <scope>NUCLEOTIDE SEQUENCE [LARGE SCALE GENOMIC DNA]</scope>
    <source>
        <strain evidence="2">cv. 10/8</strain>
        <tissue evidence="1">Leaf</tissue>
    </source>
</reference>
<name>A0A392UZ45_9FABA</name>
<evidence type="ECO:0000313" key="2">
    <source>
        <dbReference type="Proteomes" id="UP000265520"/>
    </source>
</evidence>
<dbReference type="AlphaFoldDB" id="A0A392UZ45"/>
<keyword evidence="2" id="KW-1185">Reference proteome</keyword>
<proteinExistence type="predicted"/>
<evidence type="ECO:0000313" key="1">
    <source>
        <dbReference type="EMBL" id="MCI81137.1"/>
    </source>
</evidence>
<accession>A0A392UZ45</accession>
<dbReference type="EMBL" id="LXQA011011745">
    <property type="protein sequence ID" value="MCI81137.1"/>
    <property type="molecule type" value="Genomic_DNA"/>
</dbReference>
<dbReference type="Proteomes" id="UP000265520">
    <property type="component" value="Unassembled WGS sequence"/>
</dbReference>
<comment type="caution">
    <text evidence="1">The sequence shown here is derived from an EMBL/GenBank/DDBJ whole genome shotgun (WGS) entry which is preliminary data.</text>
</comment>
<protein>
    <submittedName>
        <fullName evidence="1">Uncharacterized protein</fullName>
    </submittedName>
</protein>
<sequence length="70" mass="7825">MQRSDPGMLRKRKEEAAITGRVAHRSIEAGHLMKGKDKDNATSLISRPADMAIAHIHRKGVIHQKDSTRL</sequence>
<organism evidence="1 2">
    <name type="scientific">Trifolium medium</name>
    <dbReference type="NCBI Taxonomy" id="97028"/>
    <lineage>
        <taxon>Eukaryota</taxon>
        <taxon>Viridiplantae</taxon>
        <taxon>Streptophyta</taxon>
        <taxon>Embryophyta</taxon>
        <taxon>Tracheophyta</taxon>
        <taxon>Spermatophyta</taxon>
        <taxon>Magnoliopsida</taxon>
        <taxon>eudicotyledons</taxon>
        <taxon>Gunneridae</taxon>
        <taxon>Pentapetalae</taxon>
        <taxon>rosids</taxon>
        <taxon>fabids</taxon>
        <taxon>Fabales</taxon>
        <taxon>Fabaceae</taxon>
        <taxon>Papilionoideae</taxon>
        <taxon>50 kb inversion clade</taxon>
        <taxon>NPAAA clade</taxon>
        <taxon>Hologalegina</taxon>
        <taxon>IRL clade</taxon>
        <taxon>Trifolieae</taxon>
        <taxon>Trifolium</taxon>
    </lineage>
</organism>